<dbReference type="AlphaFoldDB" id="A0A133UEQ4"/>
<keyword evidence="2 5" id="KW-0812">Transmembrane</keyword>
<name>A0A133UEQ4_9EURY</name>
<dbReference type="Pfam" id="PF07690">
    <property type="entry name" value="MFS_1"/>
    <property type="match status" value="1"/>
</dbReference>
<feature type="transmembrane region" description="Helical" evidence="5">
    <location>
        <begin position="7"/>
        <end position="26"/>
    </location>
</feature>
<protein>
    <recommendedName>
        <fullName evidence="6">Major facilitator superfamily (MFS) profile domain-containing protein</fullName>
    </recommendedName>
</protein>
<dbReference type="GO" id="GO:0022857">
    <property type="term" value="F:transmembrane transporter activity"/>
    <property type="evidence" value="ECO:0007669"/>
    <property type="project" value="InterPro"/>
</dbReference>
<evidence type="ECO:0000256" key="2">
    <source>
        <dbReference type="ARBA" id="ARBA00022692"/>
    </source>
</evidence>
<keyword evidence="8" id="KW-1185">Reference proteome</keyword>
<evidence type="ECO:0000256" key="4">
    <source>
        <dbReference type="ARBA" id="ARBA00023136"/>
    </source>
</evidence>
<feature type="transmembrane region" description="Helical" evidence="5">
    <location>
        <begin position="99"/>
        <end position="120"/>
    </location>
</feature>
<feature type="transmembrane region" description="Helical" evidence="5">
    <location>
        <begin position="132"/>
        <end position="157"/>
    </location>
</feature>
<gene>
    <name evidence="7" type="ORF">AKJ66_03775</name>
</gene>
<dbReference type="PROSITE" id="PS00216">
    <property type="entry name" value="SUGAR_TRANSPORT_1"/>
    <property type="match status" value="1"/>
</dbReference>
<evidence type="ECO:0000259" key="6">
    <source>
        <dbReference type="PROSITE" id="PS50850"/>
    </source>
</evidence>
<feature type="domain" description="Major facilitator superfamily (MFS) profile" evidence="6">
    <location>
        <begin position="7"/>
        <end position="388"/>
    </location>
</feature>
<sequence>MRIGKWHVLLVSFAVVFVAYGIRYAFGLLFPEMMGTLNLSNSEMGFLYTSFVLTYSFLSIFIGFLTDLKGPRKTLLLFLPFLGLGTALIGLSRGLYTGMLFFSLAGVGASVSWTTIAYWVQDQYEERRGFTLGVLQIGSNLGYGVLGISLPIVSAFIGWRGCWILIGSLSLLLLPLIFFTSSSERSNNKSENSLSTHIKGMKEVVKKSDFLFGGLSYLLASFALMVPMTFMKAYAEMELGYPSGVSSSLFSVIAFLAIVGALLLSPLSDKVGRKTMIMLSNSIMALGLAGLGFLSPSLAWLIGWTLAVGLSYGATWPLYGALTKDFFEWHHLGTVLGAWTIFFGIGYLLSPFLGGIIVDTVGSYRPVFIIASVSSLVSIPSVWMVGKD</sequence>
<feature type="transmembrane region" description="Helical" evidence="5">
    <location>
        <begin position="243"/>
        <end position="264"/>
    </location>
</feature>
<reference evidence="7 8" key="1">
    <citation type="journal article" date="2016" name="Sci. Rep.">
        <title>Metabolic traits of an uncultured archaeal lineage -MSBL1- from brine pools of the Red Sea.</title>
        <authorList>
            <person name="Mwirichia R."/>
            <person name="Alam I."/>
            <person name="Rashid M."/>
            <person name="Vinu M."/>
            <person name="Ba-Alawi W."/>
            <person name="Anthony Kamau A."/>
            <person name="Kamanda Ngugi D."/>
            <person name="Goker M."/>
            <person name="Klenk H.P."/>
            <person name="Bajic V."/>
            <person name="Stingl U."/>
        </authorList>
    </citation>
    <scope>NUCLEOTIDE SEQUENCE [LARGE SCALE GENOMIC DNA]</scope>
    <source>
        <strain evidence="7">SCGC-AAA259E22</strain>
    </source>
</reference>
<dbReference type="PROSITE" id="PS50850">
    <property type="entry name" value="MFS"/>
    <property type="match status" value="1"/>
</dbReference>
<organism evidence="7 8">
    <name type="scientific">candidate division MSBL1 archaeon SCGC-AAA259E22</name>
    <dbReference type="NCBI Taxonomy" id="1698265"/>
    <lineage>
        <taxon>Archaea</taxon>
        <taxon>Methanobacteriati</taxon>
        <taxon>Methanobacteriota</taxon>
        <taxon>candidate division MSBL1</taxon>
    </lineage>
</organism>
<proteinExistence type="predicted"/>
<feature type="transmembrane region" description="Helical" evidence="5">
    <location>
        <begin position="334"/>
        <end position="358"/>
    </location>
</feature>
<keyword evidence="3 5" id="KW-1133">Transmembrane helix</keyword>
<evidence type="ECO:0000313" key="8">
    <source>
        <dbReference type="Proteomes" id="UP000070657"/>
    </source>
</evidence>
<feature type="transmembrane region" description="Helical" evidence="5">
    <location>
        <begin position="163"/>
        <end position="180"/>
    </location>
</feature>
<evidence type="ECO:0000256" key="3">
    <source>
        <dbReference type="ARBA" id="ARBA00022989"/>
    </source>
</evidence>
<dbReference type="InterPro" id="IPR011701">
    <property type="entry name" value="MFS"/>
</dbReference>
<evidence type="ECO:0000256" key="5">
    <source>
        <dbReference type="SAM" id="Phobius"/>
    </source>
</evidence>
<dbReference type="Gene3D" id="1.20.1250.20">
    <property type="entry name" value="MFS general substrate transporter like domains"/>
    <property type="match status" value="2"/>
</dbReference>
<accession>A0A133UEQ4</accession>
<feature type="transmembrane region" description="Helical" evidence="5">
    <location>
        <begin position="75"/>
        <end position="93"/>
    </location>
</feature>
<dbReference type="PANTHER" id="PTHR11360">
    <property type="entry name" value="MONOCARBOXYLATE TRANSPORTER"/>
    <property type="match status" value="1"/>
</dbReference>
<dbReference type="Proteomes" id="UP000070657">
    <property type="component" value="Unassembled WGS sequence"/>
</dbReference>
<feature type="transmembrane region" description="Helical" evidence="5">
    <location>
        <begin position="301"/>
        <end position="322"/>
    </location>
</feature>
<dbReference type="PANTHER" id="PTHR11360:SF290">
    <property type="entry name" value="MONOCARBOXYLATE MFS PERMEASE"/>
    <property type="match status" value="1"/>
</dbReference>
<dbReference type="InterPro" id="IPR005829">
    <property type="entry name" value="Sugar_transporter_CS"/>
</dbReference>
<comment type="caution">
    <text evidence="7">The sequence shown here is derived from an EMBL/GenBank/DDBJ whole genome shotgun (WGS) entry which is preliminary data.</text>
</comment>
<dbReference type="SUPFAM" id="SSF103473">
    <property type="entry name" value="MFS general substrate transporter"/>
    <property type="match status" value="1"/>
</dbReference>
<keyword evidence="4 5" id="KW-0472">Membrane</keyword>
<feature type="transmembrane region" description="Helical" evidence="5">
    <location>
        <begin position="46"/>
        <end position="68"/>
    </location>
</feature>
<dbReference type="InterPro" id="IPR036259">
    <property type="entry name" value="MFS_trans_sf"/>
</dbReference>
<feature type="transmembrane region" description="Helical" evidence="5">
    <location>
        <begin position="276"/>
        <end position="295"/>
    </location>
</feature>
<evidence type="ECO:0000313" key="7">
    <source>
        <dbReference type="EMBL" id="KXA92650.1"/>
    </source>
</evidence>
<feature type="transmembrane region" description="Helical" evidence="5">
    <location>
        <begin position="210"/>
        <end position="231"/>
    </location>
</feature>
<dbReference type="InterPro" id="IPR050327">
    <property type="entry name" value="Proton-linked_MCT"/>
</dbReference>
<feature type="transmembrane region" description="Helical" evidence="5">
    <location>
        <begin position="364"/>
        <end position="385"/>
    </location>
</feature>
<comment type="subcellular location">
    <subcellularLocation>
        <location evidence="1">Membrane</location>
        <topology evidence="1">Multi-pass membrane protein</topology>
    </subcellularLocation>
</comment>
<dbReference type="GO" id="GO:0016020">
    <property type="term" value="C:membrane"/>
    <property type="evidence" value="ECO:0007669"/>
    <property type="project" value="UniProtKB-SubCell"/>
</dbReference>
<dbReference type="InterPro" id="IPR020846">
    <property type="entry name" value="MFS_dom"/>
</dbReference>
<dbReference type="EMBL" id="LHXP01000053">
    <property type="protein sequence ID" value="KXA92650.1"/>
    <property type="molecule type" value="Genomic_DNA"/>
</dbReference>
<evidence type="ECO:0000256" key="1">
    <source>
        <dbReference type="ARBA" id="ARBA00004141"/>
    </source>
</evidence>